<evidence type="ECO:0000256" key="1">
    <source>
        <dbReference type="SAM" id="MobiDB-lite"/>
    </source>
</evidence>
<proteinExistence type="predicted"/>
<evidence type="ECO:0000313" key="3">
    <source>
        <dbReference type="Proteomes" id="UP001642360"/>
    </source>
</evidence>
<sequence length="134" mass="13349">MLSGGEMMPRSIGMDINGDGPIGAEAGGQAVADTVVTKGEGNRACAQEGIDKAGVTVGIVEARSIAVIEDEEGNQIGPGVEAPKMRAPMVDQATSQGRASARGVGRDQAAPCLAGSSSLGEPSVVAMDTRHGSS</sequence>
<evidence type="ECO:0008006" key="4">
    <source>
        <dbReference type="Google" id="ProtNLM"/>
    </source>
</evidence>
<accession>A0ABC8TSD3</accession>
<name>A0ABC8TSD3_9AQUA</name>
<dbReference type="AlphaFoldDB" id="A0ABC8TSD3"/>
<gene>
    <name evidence="2" type="ORF">ILEXP_LOCUS41683</name>
</gene>
<protein>
    <recommendedName>
        <fullName evidence="4">Late embryogenesis abundant protein</fullName>
    </recommendedName>
</protein>
<reference evidence="2 3" key="1">
    <citation type="submission" date="2024-02" db="EMBL/GenBank/DDBJ databases">
        <authorList>
            <person name="Vignale AGUSTIN F."/>
            <person name="Sosa J E."/>
            <person name="Modenutti C."/>
        </authorList>
    </citation>
    <scope>NUCLEOTIDE SEQUENCE [LARGE SCALE GENOMIC DNA]</scope>
</reference>
<dbReference type="Proteomes" id="UP001642360">
    <property type="component" value="Unassembled WGS sequence"/>
</dbReference>
<comment type="caution">
    <text evidence="2">The sequence shown here is derived from an EMBL/GenBank/DDBJ whole genome shotgun (WGS) entry which is preliminary data.</text>
</comment>
<organism evidence="2 3">
    <name type="scientific">Ilex paraguariensis</name>
    <name type="common">yerba mate</name>
    <dbReference type="NCBI Taxonomy" id="185542"/>
    <lineage>
        <taxon>Eukaryota</taxon>
        <taxon>Viridiplantae</taxon>
        <taxon>Streptophyta</taxon>
        <taxon>Embryophyta</taxon>
        <taxon>Tracheophyta</taxon>
        <taxon>Spermatophyta</taxon>
        <taxon>Magnoliopsida</taxon>
        <taxon>eudicotyledons</taxon>
        <taxon>Gunneridae</taxon>
        <taxon>Pentapetalae</taxon>
        <taxon>asterids</taxon>
        <taxon>campanulids</taxon>
        <taxon>Aquifoliales</taxon>
        <taxon>Aquifoliaceae</taxon>
        <taxon>Ilex</taxon>
    </lineage>
</organism>
<keyword evidence="3" id="KW-1185">Reference proteome</keyword>
<evidence type="ECO:0000313" key="2">
    <source>
        <dbReference type="EMBL" id="CAK9172053.1"/>
    </source>
</evidence>
<feature type="region of interest" description="Disordered" evidence="1">
    <location>
        <begin position="74"/>
        <end position="134"/>
    </location>
</feature>
<dbReference type="EMBL" id="CAUOFW020005902">
    <property type="protein sequence ID" value="CAK9172053.1"/>
    <property type="molecule type" value="Genomic_DNA"/>
</dbReference>